<evidence type="ECO:0000313" key="10">
    <source>
        <dbReference type="Proteomes" id="UP000824175"/>
    </source>
</evidence>
<dbReference type="AlphaFoldDB" id="A0A9D1HMN8"/>
<dbReference type="InterPro" id="IPR017850">
    <property type="entry name" value="Alkaline_phosphatase_core_sf"/>
</dbReference>
<dbReference type="InterPro" id="IPR000917">
    <property type="entry name" value="Sulfatase_N"/>
</dbReference>
<gene>
    <name evidence="9" type="ORF">IAD15_02550</name>
</gene>
<evidence type="ECO:0000256" key="6">
    <source>
        <dbReference type="ARBA" id="ARBA00023136"/>
    </source>
</evidence>
<feature type="transmembrane region" description="Helical" evidence="7">
    <location>
        <begin position="44"/>
        <end position="69"/>
    </location>
</feature>
<accession>A0A9D1HMN8</accession>
<proteinExistence type="predicted"/>
<sequence>MQAMVKRFFAWLIKYRSLYIISLLTLLCVELLNHPSLNLIEYGAWILTHLQMMIMNYILYLNIAVVLFLIIRRMSIANMILSVVMIVIGICNYFKLCMKGENVVLWDALNLQAATDVMSELSFDITWQIILTVAIGLGIVIWQIIDFRKETWVKPKFRYLVVALVIFSTMTIGVVSNNNVLKGLNITNSDWNQDKNYRENGFLLCFFMNLKNMMVVEPANYSAKTLEEINRRIDAIETPEPVDVDHPNIIVVMGESFADITIANDGLSFDEPLTPFIDSLNDNVLKGNLLVSIFGGGTANTEFEFLTGHSMAHLPEGSVAYDHYIDDHCDSMVQTLKDEGYDTLAIHPYLETFWSRDEVYPLMGFDDFISEDDFAKDAKRIKGYVSDEAVYEQIVASYEQQNSTSANPLFTFVVTMENHTPYSDTSNGTVGIQGDDKLFNAEGKEEASIHARGVQDADAMYQKLVTYFSTVDEPTIVVMFGDHHPFISSIINNDADHLDEVNKYKTPFVIWANYEIETQTDMTVSSSALGAYTLLNAGIDLPNYFKYNYYASTLLAGYNSYFILGKDGTFYTWQDELPADIQQFLDDHEILQYDLMFGEGYDRDYLWQQAAPS</sequence>
<feature type="transmembrane region" description="Helical" evidence="7">
    <location>
        <begin position="76"/>
        <end position="96"/>
    </location>
</feature>
<evidence type="ECO:0000259" key="8">
    <source>
        <dbReference type="Pfam" id="PF00884"/>
    </source>
</evidence>
<dbReference type="Proteomes" id="UP000824175">
    <property type="component" value="Unassembled WGS sequence"/>
</dbReference>
<dbReference type="InterPro" id="IPR050448">
    <property type="entry name" value="OpgB/LTA_synthase_biosynth"/>
</dbReference>
<comment type="subcellular location">
    <subcellularLocation>
        <location evidence="1">Cell membrane</location>
        <topology evidence="1">Multi-pass membrane protein</topology>
    </subcellularLocation>
</comment>
<dbReference type="Gene3D" id="3.40.720.10">
    <property type="entry name" value="Alkaline Phosphatase, subunit A"/>
    <property type="match status" value="1"/>
</dbReference>
<dbReference type="EMBL" id="DVMJ01000017">
    <property type="protein sequence ID" value="HIU12931.1"/>
    <property type="molecule type" value="Genomic_DNA"/>
</dbReference>
<reference evidence="9" key="1">
    <citation type="submission" date="2020-10" db="EMBL/GenBank/DDBJ databases">
        <authorList>
            <person name="Gilroy R."/>
        </authorList>
    </citation>
    <scope>NUCLEOTIDE SEQUENCE</scope>
    <source>
        <strain evidence="9">CHK195-11698</strain>
    </source>
</reference>
<comment type="caution">
    <text evidence="9">The sequence shown here is derived from an EMBL/GenBank/DDBJ whole genome shotgun (WGS) entry which is preliminary data.</text>
</comment>
<keyword evidence="6 7" id="KW-0472">Membrane</keyword>
<name>A0A9D1HMN8_9FIRM</name>
<feature type="transmembrane region" description="Helical" evidence="7">
    <location>
        <begin position="12"/>
        <end position="32"/>
    </location>
</feature>
<dbReference type="Pfam" id="PF00884">
    <property type="entry name" value="Sulfatase"/>
    <property type="match status" value="1"/>
</dbReference>
<dbReference type="PANTHER" id="PTHR47371">
    <property type="entry name" value="LIPOTEICHOIC ACID SYNTHASE"/>
    <property type="match status" value="1"/>
</dbReference>
<organism evidence="9 10">
    <name type="scientific">Candidatus Fimiplasma intestinipullorum</name>
    <dbReference type="NCBI Taxonomy" id="2840825"/>
    <lineage>
        <taxon>Bacteria</taxon>
        <taxon>Bacillati</taxon>
        <taxon>Bacillota</taxon>
        <taxon>Clostridia</taxon>
        <taxon>Eubacteriales</taxon>
        <taxon>Candidatus Fimiplasma</taxon>
    </lineage>
</organism>
<evidence type="ECO:0000256" key="1">
    <source>
        <dbReference type="ARBA" id="ARBA00004651"/>
    </source>
</evidence>
<feature type="transmembrane region" description="Helical" evidence="7">
    <location>
        <begin position="157"/>
        <end position="175"/>
    </location>
</feature>
<reference evidence="9" key="2">
    <citation type="journal article" date="2021" name="PeerJ">
        <title>Extensive microbial diversity within the chicken gut microbiome revealed by metagenomics and culture.</title>
        <authorList>
            <person name="Gilroy R."/>
            <person name="Ravi A."/>
            <person name="Getino M."/>
            <person name="Pursley I."/>
            <person name="Horton D.L."/>
            <person name="Alikhan N.F."/>
            <person name="Baker D."/>
            <person name="Gharbi K."/>
            <person name="Hall N."/>
            <person name="Watson M."/>
            <person name="Adriaenssens E.M."/>
            <person name="Foster-Nyarko E."/>
            <person name="Jarju S."/>
            <person name="Secka A."/>
            <person name="Antonio M."/>
            <person name="Oren A."/>
            <person name="Chaudhuri R.R."/>
            <person name="La Ragione R."/>
            <person name="Hildebrand F."/>
            <person name="Pallen M.J."/>
        </authorList>
    </citation>
    <scope>NUCLEOTIDE SEQUENCE</scope>
    <source>
        <strain evidence="9">CHK195-11698</strain>
    </source>
</reference>
<evidence type="ECO:0000256" key="3">
    <source>
        <dbReference type="ARBA" id="ARBA00022475"/>
    </source>
</evidence>
<keyword evidence="5 7" id="KW-1133">Transmembrane helix</keyword>
<dbReference type="GO" id="GO:0005886">
    <property type="term" value="C:plasma membrane"/>
    <property type="evidence" value="ECO:0007669"/>
    <property type="project" value="UniProtKB-SubCell"/>
</dbReference>
<keyword evidence="3" id="KW-1003">Cell membrane</keyword>
<keyword evidence="4 7" id="KW-0812">Transmembrane</keyword>
<evidence type="ECO:0000313" key="9">
    <source>
        <dbReference type="EMBL" id="HIU12931.1"/>
    </source>
</evidence>
<evidence type="ECO:0000256" key="4">
    <source>
        <dbReference type="ARBA" id="ARBA00022692"/>
    </source>
</evidence>
<feature type="transmembrane region" description="Helical" evidence="7">
    <location>
        <begin position="125"/>
        <end position="145"/>
    </location>
</feature>
<dbReference type="PANTHER" id="PTHR47371:SF3">
    <property type="entry name" value="PHOSPHOGLYCEROL TRANSFERASE I"/>
    <property type="match status" value="1"/>
</dbReference>
<protein>
    <submittedName>
        <fullName evidence="9">LTA synthase family protein</fullName>
    </submittedName>
</protein>
<evidence type="ECO:0000256" key="7">
    <source>
        <dbReference type="SAM" id="Phobius"/>
    </source>
</evidence>
<feature type="domain" description="Sulfatase N-terminal" evidence="8">
    <location>
        <begin position="247"/>
        <end position="535"/>
    </location>
</feature>
<comment type="pathway">
    <text evidence="2">Cell wall biogenesis; lipoteichoic acid biosynthesis.</text>
</comment>
<dbReference type="SUPFAM" id="SSF53649">
    <property type="entry name" value="Alkaline phosphatase-like"/>
    <property type="match status" value="1"/>
</dbReference>
<dbReference type="CDD" id="cd16015">
    <property type="entry name" value="LTA_synthase"/>
    <property type="match status" value="1"/>
</dbReference>
<evidence type="ECO:0000256" key="2">
    <source>
        <dbReference type="ARBA" id="ARBA00004936"/>
    </source>
</evidence>
<evidence type="ECO:0000256" key="5">
    <source>
        <dbReference type="ARBA" id="ARBA00022989"/>
    </source>
</evidence>